<keyword evidence="1" id="KW-0732">Signal</keyword>
<dbReference type="GO" id="GO:0004222">
    <property type="term" value="F:metalloendopeptidase activity"/>
    <property type="evidence" value="ECO:0007669"/>
    <property type="project" value="TreeGrafter"/>
</dbReference>
<protein>
    <submittedName>
        <fullName evidence="3">M23 family peptidase</fullName>
    </submittedName>
</protein>
<accession>A0A928UYE0</accession>
<proteinExistence type="predicted"/>
<dbReference type="AlphaFoldDB" id="A0A928UYE0"/>
<dbReference type="EMBL" id="PRDK01000006">
    <property type="protein sequence ID" value="MBE8714303.1"/>
    <property type="molecule type" value="Genomic_DNA"/>
</dbReference>
<dbReference type="InterPro" id="IPR050570">
    <property type="entry name" value="Cell_wall_metabolism_enzyme"/>
</dbReference>
<evidence type="ECO:0000313" key="4">
    <source>
        <dbReference type="Proteomes" id="UP000616201"/>
    </source>
</evidence>
<dbReference type="InterPro" id="IPR011055">
    <property type="entry name" value="Dup_hybrid_motif"/>
</dbReference>
<dbReference type="RefSeq" id="WP_196936449.1">
    <property type="nucleotide sequence ID" value="NZ_MU158698.1"/>
</dbReference>
<dbReference type="InterPro" id="IPR016047">
    <property type="entry name" value="M23ase_b-sheet_dom"/>
</dbReference>
<dbReference type="Gene3D" id="2.70.70.10">
    <property type="entry name" value="Glucose Permease (Domain IIA)"/>
    <property type="match status" value="1"/>
</dbReference>
<dbReference type="PANTHER" id="PTHR21666:SF270">
    <property type="entry name" value="MUREIN HYDROLASE ACTIVATOR ENVC"/>
    <property type="match status" value="1"/>
</dbReference>
<feature type="domain" description="M23ase beta-sheet core" evidence="2">
    <location>
        <begin position="141"/>
        <end position="234"/>
    </location>
</feature>
<keyword evidence="4" id="KW-1185">Reference proteome</keyword>
<evidence type="ECO:0000259" key="2">
    <source>
        <dbReference type="Pfam" id="PF01551"/>
    </source>
</evidence>
<sequence length="271" mass="30487">MRTLHTFIFFFICSVCATNAQELNIYTEQAQKGYSVYVDNDAIYPQSLLLQFKLTNLAFDNDNYSIFVLPAKTKRYKIGNLTVQNPRLKNSFSYTTKTTKGDVLLDVKTNAVVYDLPYKKGNSFKVSQGYNGNLSHKNEFALDFTMPIGTEILAAREGTVVEVVQHNTKSCPQEECKKFNNYITVLHNDGSFASYVHINYNGARCKVGEVINRGDVIALSGNTGWSSGPHLHFVCFFGGFDAVRSFETKFKLNDGSLVSVLDEGKSYLRDY</sequence>
<gene>
    <name evidence="3" type="ORF">C4F49_11475</name>
</gene>
<dbReference type="Pfam" id="PF01551">
    <property type="entry name" value="Peptidase_M23"/>
    <property type="match status" value="1"/>
</dbReference>
<feature type="signal peptide" evidence="1">
    <location>
        <begin position="1"/>
        <end position="20"/>
    </location>
</feature>
<name>A0A928UYE0_9SPHI</name>
<comment type="caution">
    <text evidence="3">The sequence shown here is derived from an EMBL/GenBank/DDBJ whole genome shotgun (WGS) entry which is preliminary data.</text>
</comment>
<dbReference type="Proteomes" id="UP000616201">
    <property type="component" value="Unassembled WGS sequence"/>
</dbReference>
<evidence type="ECO:0000313" key="3">
    <source>
        <dbReference type="EMBL" id="MBE8714303.1"/>
    </source>
</evidence>
<feature type="chain" id="PRO_5036988850" evidence="1">
    <location>
        <begin position="21"/>
        <end position="271"/>
    </location>
</feature>
<dbReference type="PANTHER" id="PTHR21666">
    <property type="entry name" value="PEPTIDASE-RELATED"/>
    <property type="match status" value="1"/>
</dbReference>
<dbReference type="CDD" id="cd12797">
    <property type="entry name" value="M23_peptidase"/>
    <property type="match status" value="1"/>
</dbReference>
<organism evidence="3 4">
    <name type="scientific">Sphingobacterium hungaricum</name>
    <dbReference type="NCBI Taxonomy" id="2082723"/>
    <lineage>
        <taxon>Bacteria</taxon>
        <taxon>Pseudomonadati</taxon>
        <taxon>Bacteroidota</taxon>
        <taxon>Sphingobacteriia</taxon>
        <taxon>Sphingobacteriales</taxon>
        <taxon>Sphingobacteriaceae</taxon>
        <taxon>Sphingobacterium</taxon>
    </lineage>
</organism>
<dbReference type="SUPFAM" id="SSF51261">
    <property type="entry name" value="Duplicated hybrid motif"/>
    <property type="match status" value="1"/>
</dbReference>
<evidence type="ECO:0000256" key="1">
    <source>
        <dbReference type="SAM" id="SignalP"/>
    </source>
</evidence>
<reference evidence="3" key="1">
    <citation type="submission" date="2018-02" db="EMBL/GenBank/DDBJ databases">
        <authorList>
            <person name="Vasarhelyi B.M."/>
            <person name="Deshmukh S."/>
            <person name="Balint B."/>
            <person name="Kukolya J."/>
        </authorList>
    </citation>
    <scope>NUCLEOTIDE SEQUENCE</scope>
    <source>
        <strain evidence="3">KB22</strain>
    </source>
</reference>